<feature type="binding site" evidence="9">
    <location>
        <position position="177"/>
    </location>
    <ligand>
        <name>2-[(2R,5Z)-2-carboxy-4-methylthiazol-5(2H)-ylidene]ethyl phosphate</name>
        <dbReference type="ChEBI" id="CHEBI:62899"/>
    </ligand>
</feature>
<comment type="catalytic activity">
    <reaction evidence="6 9 10">
        <text>4-methyl-5-(2-phosphooxyethyl)-thiazole + 4-amino-2-methyl-5-(diphosphooxymethyl)pyrimidine + H(+) = thiamine phosphate + diphosphate</text>
        <dbReference type="Rhea" id="RHEA:22328"/>
        <dbReference type="ChEBI" id="CHEBI:15378"/>
        <dbReference type="ChEBI" id="CHEBI:33019"/>
        <dbReference type="ChEBI" id="CHEBI:37575"/>
        <dbReference type="ChEBI" id="CHEBI:57841"/>
        <dbReference type="ChEBI" id="CHEBI:58296"/>
        <dbReference type="EC" id="2.5.1.3"/>
    </reaction>
</comment>
<dbReference type="AlphaFoldDB" id="A0A2X1D0F9"/>
<comment type="cofactor">
    <cofactor evidence="9">
        <name>Mg(2+)</name>
        <dbReference type="ChEBI" id="CHEBI:18420"/>
    </cofactor>
    <text evidence="9">Binds 1 Mg(2+) ion per subunit.</text>
</comment>
<feature type="binding site" evidence="9">
    <location>
        <position position="150"/>
    </location>
    <ligand>
        <name>4-amino-2-methyl-5-(diphosphooxymethyl)pyrimidine</name>
        <dbReference type="ChEBI" id="CHEBI:57841"/>
    </ligand>
</feature>
<dbReference type="PANTHER" id="PTHR20857">
    <property type="entry name" value="THIAMINE-PHOSPHATE PYROPHOSPHORYLASE"/>
    <property type="match status" value="1"/>
</dbReference>
<evidence type="ECO:0000256" key="10">
    <source>
        <dbReference type="RuleBase" id="RU003826"/>
    </source>
</evidence>
<dbReference type="EMBL" id="UAQP01000005">
    <property type="protein sequence ID" value="SPU52186.1"/>
    <property type="molecule type" value="Genomic_DNA"/>
</dbReference>
<evidence type="ECO:0000256" key="1">
    <source>
        <dbReference type="ARBA" id="ARBA00005165"/>
    </source>
</evidence>
<evidence type="ECO:0000256" key="8">
    <source>
        <dbReference type="ARBA" id="ARBA00047883"/>
    </source>
</evidence>
<keyword evidence="4 9" id="KW-0460">Magnesium</keyword>
<comment type="similarity">
    <text evidence="9 10">Belongs to the thiamine-phosphate synthase family.</text>
</comment>
<dbReference type="InterPro" id="IPR036206">
    <property type="entry name" value="ThiamineP_synth_sf"/>
</dbReference>
<evidence type="ECO:0000256" key="2">
    <source>
        <dbReference type="ARBA" id="ARBA00022679"/>
    </source>
</evidence>
<evidence type="ECO:0000313" key="13">
    <source>
        <dbReference type="EMBL" id="SPU52186.1"/>
    </source>
</evidence>
<dbReference type="GO" id="GO:0009229">
    <property type="term" value="P:thiamine diphosphate biosynthetic process"/>
    <property type="evidence" value="ECO:0007669"/>
    <property type="project" value="UniProtKB-UniRule"/>
</dbReference>
<dbReference type="Pfam" id="PF02581">
    <property type="entry name" value="TMP-TENI"/>
    <property type="match status" value="1"/>
</dbReference>
<evidence type="ECO:0000256" key="11">
    <source>
        <dbReference type="RuleBase" id="RU004253"/>
    </source>
</evidence>
<dbReference type="UniPathway" id="UPA00060">
    <property type="reaction ID" value="UER00141"/>
</dbReference>
<keyword evidence="5 9" id="KW-0784">Thiamine biosynthesis</keyword>
<comment type="caution">
    <text evidence="9">Lacks conserved residue(s) required for the propagation of feature annotation.</text>
</comment>
<comment type="function">
    <text evidence="9">Condenses 4-methyl-5-(beta-hydroxyethyl)thiazole monophosphate (THZ-P) and 2-methyl-4-amino-5-hydroxymethyl pyrimidine pyrophosphate (HMP-PP) to form thiamine monophosphate (TMP).</text>
</comment>
<dbReference type="InterPro" id="IPR013785">
    <property type="entry name" value="Aldolase_TIM"/>
</dbReference>
<accession>A0A2X1D0F9</accession>
<feature type="binding site" evidence="9">
    <location>
        <begin position="49"/>
        <end position="53"/>
    </location>
    <ligand>
        <name>4-amino-2-methyl-5-(diphosphooxymethyl)pyrimidine</name>
        <dbReference type="ChEBI" id="CHEBI:57841"/>
    </ligand>
</feature>
<dbReference type="InterPro" id="IPR022998">
    <property type="entry name" value="ThiamineP_synth_TenI"/>
</dbReference>
<evidence type="ECO:0000256" key="9">
    <source>
        <dbReference type="HAMAP-Rule" id="MF_00097"/>
    </source>
</evidence>
<evidence type="ECO:0000256" key="4">
    <source>
        <dbReference type="ARBA" id="ARBA00022842"/>
    </source>
</evidence>
<feature type="binding site" evidence="9">
    <location>
        <begin position="147"/>
        <end position="149"/>
    </location>
    <ligand>
        <name>2-[(2R,5Z)-2-carboxy-4-methylthiazol-5(2H)-ylidene]ethyl phosphate</name>
        <dbReference type="ChEBI" id="CHEBI:62899"/>
    </ligand>
</feature>
<sequence length="220" mass="23424">MTDMARTPTVPERPPCRLYLITPPAIADLNAFAQTLDQALAAGDVAALQIRLKPADDAAIRTAIEVLAPIARRHDVAVLLNDRPDLARATGCDGVHIGQEDGSLAEARRIMGPDAMIGVTCHDDRDLAWDAAEGGADYVAFGAFYPTDTKETVHRPPLDILTVWQETVETPCVAIGGITVDNAAELAHAGADFVAVSSGVWNHPDGAAEAVRRFNEKLRG</sequence>
<reference evidence="13 14" key="1">
    <citation type="submission" date="2018-06" db="EMBL/GenBank/DDBJ databases">
        <authorList>
            <consortium name="Pathogen Informatics"/>
            <person name="Doyle S."/>
        </authorList>
    </citation>
    <scope>NUCLEOTIDE SEQUENCE [LARGE SCALE GENOMIC DNA]</scope>
    <source>
        <strain evidence="13 14">NCTC11166</strain>
    </source>
</reference>
<evidence type="ECO:0000256" key="5">
    <source>
        <dbReference type="ARBA" id="ARBA00022977"/>
    </source>
</evidence>
<feature type="binding site" evidence="9">
    <location>
        <position position="82"/>
    </location>
    <ligand>
        <name>Mg(2+)</name>
        <dbReference type="ChEBI" id="CHEBI:18420"/>
    </ligand>
</feature>
<feature type="binding site" evidence="9">
    <location>
        <position position="81"/>
    </location>
    <ligand>
        <name>4-amino-2-methyl-5-(diphosphooxymethyl)pyrimidine</name>
        <dbReference type="ChEBI" id="CHEBI:57841"/>
    </ligand>
</feature>
<dbReference type="GO" id="GO:0009228">
    <property type="term" value="P:thiamine biosynthetic process"/>
    <property type="evidence" value="ECO:0007669"/>
    <property type="project" value="UniProtKB-KW"/>
</dbReference>
<dbReference type="Gene3D" id="3.20.20.70">
    <property type="entry name" value="Aldolase class I"/>
    <property type="match status" value="1"/>
</dbReference>
<dbReference type="PANTHER" id="PTHR20857:SF15">
    <property type="entry name" value="THIAMINE-PHOSPHATE SYNTHASE"/>
    <property type="match status" value="1"/>
</dbReference>
<evidence type="ECO:0000256" key="3">
    <source>
        <dbReference type="ARBA" id="ARBA00022723"/>
    </source>
</evidence>
<dbReference type="InterPro" id="IPR034291">
    <property type="entry name" value="TMP_synthase"/>
</dbReference>
<keyword evidence="3 9" id="KW-0479">Metal-binding</keyword>
<feature type="domain" description="Thiamine phosphate synthase/TenI" evidence="12">
    <location>
        <begin position="18"/>
        <end position="200"/>
    </location>
</feature>
<proteinExistence type="inferred from homology"/>
<keyword evidence="2 9" id="KW-0808">Transferase</keyword>
<dbReference type="GO" id="GO:0004789">
    <property type="term" value="F:thiamine-phosphate diphosphorylase activity"/>
    <property type="evidence" value="ECO:0007669"/>
    <property type="project" value="UniProtKB-UniRule"/>
</dbReference>
<comment type="pathway">
    <text evidence="1 9 11">Cofactor biosynthesis; thiamine diphosphate biosynthesis; thiamine phosphate from 4-amino-2-methyl-5-diphosphomethylpyrimidine and 4-methyl-5-(2-phosphoethyl)-thiazole: step 1/1.</text>
</comment>
<dbReference type="NCBIfam" id="TIGR00693">
    <property type="entry name" value="thiE"/>
    <property type="match status" value="1"/>
</dbReference>
<feature type="binding site" evidence="9">
    <location>
        <position position="101"/>
    </location>
    <ligand>
        <name>Mg(2+)</name>
        <dbReference type="ChEBI" id="CHEBI:18420"/>
    </ligand>
</feature>
<protein>
    <recommendedName>
        <fullName evidence="9">Thiamine-phosphate synthase</fullName>
        <shortName evidence="9">TP synthase</shortName>
        <shortName evidence="9">TPS</shortName>
        <ecNumber evidence="9">2.5.1.3</ecNumber>
    </recommendedName>
    <alternativeName>
        <fullName evidence="9">Thiamine-phosphate pyrophosphorylase</fullName>
        <shortName evidence="9">TMP pyrophosphorylase</shortName>
        <shortName evidence="9">TMP-PPase</shortName>
    </alternativeName>
</protein>
<dbReference type="GO" id="GO:0005737">
    <property type="term" value="C:cytoplasm"/>
    <property type="evidence" value="ECO:0007669"/>
    <property type="project" value="TreeGrafter"/>
</dbReference>
<feature type="binding site" evidence="9">
    <location>
        <position position="120"/>
    </location>
    <ligand>
        <name>4-amino-2-methyl-5-(diphosphooxymethyl)pyrimidine</name>
        <dbReference type="ChEBI" id="CHEBI:57841"/>
    </ligand>
</feature>
<evidence type="ECO:0000256" key="6">
    <source>
        <dbReference type="ARBA" id="ARBA00047334"/>
    </source>
</evidence>
<name>A0A2X1D0F9_BREVE</name>
<gene>
    <name evidence="13" type="primary">thiE_1</name>
    <name evidence="9" type="synonym">thiE</name>
    <name evidence="13" type="ORF">NCTC11166_00505</name>
</gene>
<dbReference type="GO" id="GO:0000287">
    <property type="term" value="F:magnesium ion binding"/>
    <property type="evidence" value="ECO:0007669"/>
    <property type="project" value="UniProtKB-UniRule"/>
</dbReference>
<evidence type="ECO:0000313" key="14">
    <source>
        <dbReference type="Proteomes" id="UP000251186"/>
    </source>
</evidence>
<dbReference type="HAMAP" id="MF_00097">
    <property type="entry name" value="TMP_synthase"/>
    <property type="match status" value="1"/>
</dbReference>
<evidence type="ECO:0000259" key="12">
    <source>
        <dbReference type="Pfam" id="PF02581"/>
    </source>
</evidence>
<comment type="catalytic activity">
    <reaction evidence="8 9 10">
        <text>2-[(2R,5Z)-2-carboxy-4-methylthiazol-5(2H)-ylidene]ethyl phosphate + 4-amino-2-methyl-5-(diphosphooxymethyl)pyrimidine + 2 H(+) = thiamine phosphate + CO2 + diphosphate</text>
        <dbReference type="Rhea" id="RHEA:47844"/>
        <dbReference type="ChEBI" id="CHEBI:15378"/>
        <dbReference type="ChEBI" id="CHEBI:16526"/>
        <dbReference type="ChEBI" id="CHEBI:33019"/>
        <dbReference type="ChEBI" id="CHEBI:37575"/>
        <dbReference type="ChEBI" id="CHEBI:57841"/>
        <dbReference type="ChEBI" id="CHEBI:62899"/>
        <dbReference type="EC" id="2.5.1.3"/>
    </reaction>
</comment>
<dbReference type="EC" id="2.5.1.3" evidence="9"/>
<dbReference type="CDD" id="cd00564">
    <property type="entry name" value="TMP_TenI"/>
    <property type="match status" value="1"/>
</dbReference>
<dbReference type="Proteomes" id="UP000251186">
    <property type="component" value="Unassembled WGS sequence"/>
</dbReference>
<comment type="catalytic activity">
    <reaction evidence="7 9 10">
        <text>2-(2-carboxy-4-methylthiazol-5-yl)ethyl phosphate + 4-amino-2-methyl-5-(diphosphooxymethyl)pyrimidine + 2 H(+) = thiamine phosphate + CO2 + diphosphate</text>
        <dbReference type="Rhea" id="RHEA:47848"/>
        <dbReference type="ChEBI" id="CHEBI:15378"/>
        <dbReference type="ChEBI" id="CHEBI:16526"/>
        <dbReference type="ChEBI" id="CHEBI:33019"/>
        <dbReference type="ChEBI" id="CHEBI:37575"/>
        <dbReference type="ChEBI" id="CHEBI:57841"/>
        <dbReference type="ChEBI" id="CHEBI:62890"/>
        <dbReference type="EC" id="2.5.1.3"/>
    </reaction>
</comment>
<organism evidence="13 14">
    <name type="scientific">Brevundimonas vesicularis</name>
    <name type="common">Pseudomonas vesicularis</name>
    <dbReference type="NCBI Taxonomy" id="41276"/>
    <lineage>
        <taxon>Bacteria</taxon>
        <taxon>Pseudomonadati</taxon>
        <taxon>Pseudomonadota</taxon>
        <taxon>Alphaproteobacteria</taxon>
        <taxon>Caulobacterales</taxon>
        <taxon>Caulobacteraceae</taxon>
        <taxon>Brevundimonas</taxon>
    </lineage>
</organism>
<evidence type="ECO:0000256" key="7">
    <source>
        <dbReference type="ARBA" id="ARBA00047851"/>
    </source>
</evidence>
<dbReference type="SUPFAM" id="SSF51391">
    <property type="entry name" value="Thiamin phosphate synthase"/>
    <property type="match status" value="1"/>
</dbReference>